<dbReference type="GO" id="GO:0016787">
    <property type="term" value="F:hydrolase activity"/>
    <property type="evidence" value="ECO:0007669"/>
    <property type="project" value="UniProtKB-KW"/>
</dbReference>
<dbReference type="EMBL" id="CP038267">
    <property type="protein sequence ID" value="QBR93044.1"/>
    <property type="molecule type" value="Genomic_DNA"/>
</dbReference>
<reference evidence="2 3" key="1">
    <citation type="submission" date="2019-03" db="EMBL/GenBank/DDBJ databases">
        <title>Three New Species of Nocardioides, Nocardioides euryhalodurans sp. nov., Nocardioides seonyuensis sp. nov. and Nocardioides eburneoflavus sp. nov., Iolated from Soil.</title>
        <authorList>
            <person name="Roh S.G."/>
            <person name="Lee C."/>
            <person name="Kim M.-K."/>
            <person name="Kim S.B."/>
        </authorList>
    </citation>
    <scope>NUCLEOTIDE SEQUENCE [LARGE SCALE GENOMIC DNA]</scope>
    <source>
        <strain evidence="2 3">MMS17-SY117</strain>
    </source>
</reference>
<dbReference type="Proteomes" id="UP000294894">
    <property type="component" value="Chromosome"/>
</dbReference>
<protein>
    <recommendedName>
        <fullName evidence="4">Histidine phosphatase family protein</fullName>
    </recommendedName>
</protein>
<dbReference type="PANTHER" id="PTHR20935">
    <property type="entry name" value="PHOSPHOGLYCERATE MUTASE-RELATED"/>
    <property type="match status" value="1"/>
</dbReference>
<sequence length="209" mass="22368">MGQVVVVRHGQASFGAEDYDVLSGTGEEQARVVGRALAHLEPDLVVHGSLRRQRHTAELAADAAGWSAPLHEDRRWDELDQFAQFATIEAVPDESDAVAFQRWYEAAMGRWSGGEHDDDYTESYAAFHDRAAAALADVAGAGTVVVASSGGPISALVTQLLAGGPATYARLLPTTVNTGVTRIVSGRSGLTLVAYNEHQHLPAEMITYR</sequence>
<dbReference type="OrthoDB" id="280692at2"/>
<dbReference type="Pfam" id="PF00300">
    <property type="entry name" value="His_Phos_1"/>
    <property type="match status" value="1"/>
</dbReference>
<dbReference type="Gene3D" id="3.40.50.1240">
    <property type="entry name" value="Phosphoglycerate mutase-like"/>
    <property type="match status" value="1"/>
</dbReference>
<dbReference type="InterPro" id="IPR029033">
    <property type="entry name" value="His_PPase_superfam"/>
</dbReference>
<keyword evidence="1" id="KW-0378">Hydrolase</keyword>
<dbReference type="SUPFAM" id="SSF53254">
    <property type="entry name" value="Phosphoglycerate mutase-like"/>
    <property type="match status" value="1"/>
</dbReference>
<dbReference type="SMART" id="SM00855">
    <property type="entry name" value="PGAM"/>
    <property type="match status" value="1"/>
</dbReference>
<gene>
    <name evidence="2" type="ORF">EXE57_12760</name>
</gene>
<evidence type="ECO:0008006" key="4">
    <source>
        <dbReference type="Google" id="ProtNLM"/>
    </source>
</evidence>
<dbReference type="PANTHER" id="PTHR20935:SF0">
    <property type="entry name" value="SERINE_THREONINE-PROTEIN PHOSPHATASE PGAM5, MITOCHONDRIAL"/>
    <property type="match status" value="1"/>
</dbReference>
<dbReference type="RefSeq" id="WP_135078069.1">
    <property type="nucleotide sequence ID" value="NZ_CP038267.1"/>
</dbReference>
<evidence type="ECO:0000313" key="2">
    <source>
        <dbReference type="EMBL" id="QBR93044.1"/>
    </source>
</evidence>
<accession>A0A4P7GME8</accession>
<dbReference type="AlphaFoldDB" id="A0A4P7GME8"/>
<dbReference type="InterPro" id="IPR013078">
    <property type="entry name" value="His_Pase_superF_clade-1"/>
</dbReference>
<evidence type="ECO:0000256" key="1">
    <source>
        <dbReference type="ARBA" id="ARBA00022801"/>
    </source>
</evidence>
<dbReference type="KEGG" id="noy:EXE57_12760"/>
<keyword evidence="3" id="KW-1185">Reference proteome</keyword>
<organism evidence="2 3">
    <name type="scientific">Nocardioides euryhalodurans</name>
    <dbReference type="NCBI Taxonomy" id="2518370"/>
    <lineage>
        <taxon>Bacteria</taxon>
        <taxon>Bacillati</taxon>
        <taxon>Actinomycetota</taxon>
        <taxon>Actinomycetes</taxon>
        <taxon>Propionibacteriales</taxon>
        <taxon>Nocardioidaceae</taxon>
        <taxon>Nocardioides</taxon>
    </lineage>
</organism>
<dbReference type="CDD" id="cd07067">
    <property type="entry name" value="HP_PGM_like"/>
    <property type="match status" value="1"/>
</dbReference>
<proteinExistence type="predicted"/>
<evidence type="ECO:0000313" key="3">
    <source>
        <dbReference type="Proteomes" id="UP000294894"/>
    </source>
</evidence>
<dbReference type="InterPro" id="IPR051021">
    <property type="entry name" value="Mito_Ser/Thr_phosphatase"/>
</dbReference>
<name>A0A4P7GME8_9ACTN</name>